<dbReference type="EMBL" id="ATBP01003240">
    <property type="protein sequence ID" value="ETR65074.1"/>
    <property type="molecule type" value="Genomic_DNA"/>
</dbReference>
<feature type="non-terminal residue" evidence="1">
    <location>
        <position position="1"/>
    </location>
</feature>
<name>A0A1V1NR81_9BACT</name>
<protein>
    <recommendedName>
        <fullName evidence="3">Fibronectin type-III domain-containing protein</fullName>
    </recommendedName>
</protein>
<dbReference type="Gene3D" id="2.60.40.10">
    <property type="entry name" value="Immunoglobulins"/>
    <property type="match status" value="1"/>
</dbReference>
<feature type="non-terminal residue" evidence="1">
    <location>
        <position position="249"/>
    </location>
</feature>
<evidence type="ECO:0000313" key="2">
    <source>
        <dbReference type="Proteomes" id="UP000189670"/>
    </source>
</evidence>
<accession>A0A1V1NR81</accession>
<organism evidence="1 2">
    <name type="scientific">Candidatus Magnetoglobus multicellularis str. Araruama</name>
    <dbReference type="NCBI Taxonomy" id="890399"/>
    <lineage>
        <taxon>Bacteria</taxon>
        <taxon>Pseudomonadati</taxon>
        <taxon>Thermodesulfobacteriota</taxon>
        <taxon>Desulfobacteria</taxon>
        <taxon>Desulfobacterales</taxon>
        <taxon>Desulfobacteraceae</taxon>
        <taxon>Candidatus Magnetoglobus</taxon>
    </lineage>
</organism>
<comment type="caution">
    <text evidence="1">The sequence shown here is derived from an EMBL/GenBank/DDBJ whole genome shotgun (WGS) entry which is preliminary data.</text>
</comment>
<dbReference type="Proteomes" id="UP000189670">
    <property type="component" value="Unassembled WGS sequence"/>
</dbReference>
<evidence type="ECO:0008006" key="3">
    <source>
        <dbReference type="Google" id="ProtNLM"/>
    </source>
</evidence>
<dbReference type="AlphaFoldDB" id="A0A1V1NR81"/>
<evidence type="ECO:0000313" key="1">
    <source>
        <dbReference type="EMBL" id="ETR65074.1"/>
    </source>
</evidence>
<dbReference type="InterPro" id="IPR013783">
    <property type="entry name" value="Ig-like_fold"/>
</dbReference>
<sequence length="249" mass="27342">YLTSVVTGQTVQLSWSAGSDAETLSKAGLNYNIQLGSSPGTCDIVSPMALPLSSGYRQIPVTGYIQALTTTVQLNETGTYYWRVQTIDTSFSGSSFSNEYSFTITDIAPTPGNNGMISSSTLYPQASEITLDFSVSSDTISLTNALAYRIYSASVSYGNHINAWEKLSTPLTNWMIDTHTYLISNQHASTDYYYVVMVRDESGNKAIYQPLHMTQFTEMDAISLEGVYRSSVIWGDYDNDADLDMLLTG</sequence>
<gene>
    <name evidence="1" type="ORF">OMM_14858</name>
</gene>
<reference evidence="2" key="1">
    <citation type="submission" date="2012-11" db="EMBL/GenBank/DDBJ databases">
        <authorList>
            <person name="Lucero-Rivera Y.E."/>
            <person name="Tovar-Ramirez D."/>
        </authorList>
    </citation>
    <scope>NUCLEOTIDE SEQUENCE [LARGE SCALE GENOMIC DNA]</scope>
    <source>
        <strain evidence="2">Araruama</strain>
    </source>
</reference>
<proteinExistence type="predicted"/>